<evidence type="ECO:0000313" key="11">
    <source>
        <dbReference type="EMBL" id="CAD9151879.1"/>
    </source>
</evidence>
<evidence type="ECO:0000256" key="6">
    <source>
        <dbReference type="ARBA" id="ARBA00023136"/>
    </source>
</evidence>
<dbReference type="EMBL" id="HBGF01049746">
    <property type="protein sequence ID" value="CAD9151879.1"/>
    <property type="molecule type" value="Transcribed_RNA"/>
</dbReference>
<sequence length="764" mass="79639">MSRGWAGSLAALFAVSTAFAVVGTISAEELFSGFTNRGMLVVALMYPVVNPIAHLPVARRLIRWLLTTEAGGSTSSTTAPRAKLCLFSWAVSPFLNNVPQVAVMTPVVVRVCRELDLPPSLLLLPMTLATCMSSFLLISTSSNLIVASMLAESTGEVMGFFELAKTNAPVSIVLLLYFVYATPYLLRGAAKKDDANAAAAVAAMNGSSSFAGASAGGGPQHQGRLPYATIAETAAAKGTLGDHDVIAMLGIPEFEASAGVRRSGERRPHRCLGKPLDDAFSYLPADVVAHIRLLGVLRRTADTGGGGQGGANTISVGDAPLSGTGSSAGEGASEQVRHFMEHVFDPSFIVQAHDVLVVAGRAGRIGTLRHLGPFNFVAVGVNSDTATAADAEGTALENAAFAAAPVATMTAPEPEAWTLPEGLVALPVADGTAVSSNAKERPLAHVVVADAAHGVGMRLRTMAFTGHYNCAVVACRTRAGEHLFGHALAMHVLAAGDALVVRVRPDFLVAHVGRPSNEFFVADPIGLTVEAVIQTRYLAVPECAANVITRHNLPLRSQLERRANAWYVRLPDWWPNVTLGVFAVLVILAMANVNLVVSCAVAVIAMVVLNLLSVKQAMGHVDWNVYVTGSMAFGVGYAIRNSGLAAWVGGLLVGAGLSGASLLLTISLLTSLVSNVVSSSVQVTFPIALAVVKNDPGAQMLPFAVAITNASVCGFITTFGQSTSLIIAGPGRYVARDFAVYGIPLMLIYTALHVGATCAVYGIW</sequence>
<dbReference type="GO" id="GO:0006813">
    <property type="term" value="P:potassium ion transport"/>
    <property type="evidence" value="ECO:0007669"/>
    <property type="project" value="InterPro"/>
</dbReference>
<evidence type="ECO:0000256" key="1">
    <source>
        <dbReference type="ARBA" id="ARBA00004141"/>
    </source>
</evidence>
<keyword evidence="6 8" id="KW-0472">Membrane</keyword>
<feature type="transmembrane region" description="Helical" evidence="8">
    <location>
        <begin position="645"/>
        <end position="665"/>
    </location>
</feature>
<evidence type="ECO:0000259" key="10">
    <source>
        <dbReference type="Pfam" id="PF03600"/>
    </source>
</evidence>
<feature type="compositionally biased region" description="Low complexity" evidence="7">
    <location>
        <begin position="322"/>
        <end position="332"/>
    </location>
</feature>
<feature type="transmembrane region" description="Helical" evidence="8">
    <location>
        <begin position="703"/>
        <end position="726"/>
    </location>
</feature>
<keyword evidence="2" id="KW-0813">Transport</keyword>
<dbReference type="Pfam" id="PF03600">
    <property type="entry name" value="CitMHS"/>
    <property type="match status" value="1"/>
</dbReference>
<feature type="signal peptide" evidence="9">
    <location>
        <begin position="1"/>
        <end position="20"/>
    </location>
</feature>
<dbReference type="InterPro" id="IPR004680">
    <property type="entry name" value="Cit_transptr-like_dom"/>
</dbReference>
<feature type="transmembrane region" description="Helical" evidence="8">
    <location>
        <begin position="621"/>
        <end position="639"/>
    </location>
</feature>
<feature type="transmembrane region" description="Helical" evidence="8">
    <location>
        <begin position="595"/>
        <end position="614"/>
    </location>
</feature>
<feature type="transmembrane region" description="Helical" evidence="8">
    <location>
        <begin position="30"/>
        <end position="53"/>
    </location>
</feature>
<dbReference type="AlphaFoldDB" id="A0A7S1W748"/>
<keyword evidence="5 8" id="KW-1133">Transmembrane helix</keyword>
<dbReference type="GO" id="GO:0055085">
    <property type="term" value="P:transmembrane transport"/>
    <property type="evidence" value="ECO:0007669"/>
    <property type="project" value="InterPro"/>
</dbReference>
<name>A0A7S1W748_NEODS</name>
<feature type="region of interest" description="Disordered" evidence="7">
    <location>
        <begin position="302"/>
        <end position="332"/>
    </location>
</feature>
<dbReference type="GO" id="GO:0005886">
    <property type="term" value="C:plasma membrane"/>
    <property type="evidence" value="ECO:0007669"/>
    <property type="project" value="TreeGrafter"/>
</dbReference>
<feature type="transmembrane region" description="Helical" evidence="8">
    <location>
        <begin position="738"/>
        <end position="763"/>
    </location>
</feature>
<comment type="subcellular location">
    <subcellularLocation>
        <location evidence="1">Membrane</location>
        <topology evidence="1">Multi-pass membrane protein</topology>
    </subcellularLocation>
</comment>
<keyword evidence="3 8" id="KW-0812">Transmembrane</keyword>
<proteinExistence type="predicted"/>
<organism evidence="11">
    <name type="scientific">Neobodo designis</name>
    <name type="common">Flagellated protozoan</name>
    <name type="synonym">Bodo designis</name>
    <dbReference type="NCBI Taxonomy" id="312471"/>
    <lineage>
        <taxon>Eukaryota</taxon>
        <taxon>Discoba</taxon>
        <taxon>Euglenozoa</taxon>
        <taxon>Kinetoplastea</taxon>
        <taxon>Metakinetoplastina</taxon>
        <taxon>Neobodonida</taxon>
        <taxon>Neobodo</taxon>
    </lineage>
</organism>
<feature type="domain" description="Citrate transporter-like" evidence="10">
    <location>
        <begin position="10"/>
        <end position="676"/>
    </location>
</feature>
<evidence type="ECO:0000256" key="3">
    <source>
        <dbReference type="ARBA" id="ARBA00022692"/>
    </source>
</evidence>
<evidence type="ECO:0000256" key="4">
    <source>
        <dbReference type="ARBA" id="ARBA00022737"/>
    </source>
</evidence>
<feature type="transmembrane region" description="Helical" evidence="8">
    <location>
        <begin position="121"/>
        <end position="146"/>
    </location>
</feature>
<evidence type="ECO:0000256" key="5">
    <source>
        <dbReference type="ARBA" id="ARBA00022989"/>
    </source>
</evidence>
<keyword evidence="4" id="KW-0677">Repeat</keyword>
<gene>
    <name evidence="11" type="ORF">NDES1114_LOCUS33290</name>
</gene>
<protein>
    <recommendedName>
        <fullName evidence="10">Citrate transporter-like domain-containing protein</fullName>
    </recommendedName>
</protein>
<dbReference type="SUPFAM" id="SSF116726">
    <property type="entry name" value="TrkA C-terminal domain-like"/>
    <property type="match status" value="1"/>
</dbReference>
<dbReference type="InterPro" id="IPR036721">
    <property type="entry name" value="RCK_C_sf"/>
</dbReference>
<feature type="transmembrane region" description="Helical" evidence="8">
    <location>
        <begin position="166"/>
        <end position="186"/>
    </location>
</feature>
<evidence type="ECO:0000256" key="7">
    <source>
        <dbReference type="SAM" id="MobiDB-lite"/>
    </source>
</evidence>
<dbReference type="PANTHER" id="PTHR43652:SF2">
    <property type="entry name" value="BASIC AMINO ACID ANTIPORTER YFCC-RELATED"/>
    <property type="match status" value="1"/>
</dbReference>
<dbReference type="InterPro" id="IPR051679">
    <property type="entry name" value="DASS-Related_Transporters"/>
</dbReference>
<feature type="chain" id="PRO_5030844407" description="Citrate transporter-like domain-containing protein" evidence="9">
    <location>
        <begin position="21"/>
        <end position="764"/>
    </location>
</feature>
<reference evidence="11" key="1">
    <citation type="submission" date="2021-01" db="EMBL/GenBank/DDBJ databases">
        <authorList>
            <person name="Corre E."/>
            <person name="Pelletier E."/>
            <person name="Niang G."/>
            <person name="Scheremetjew M."/>
            <person name="Finn R."/>
            <person name="Kale V."/>
            <person name="Holt S."/>
            <person name="Cochrane G."/>
            <person name="Meng A."/>
            <person name="Brown T."/>
            <person name="Cohen L."/>
        </authorList>
    </citation>
    <scope>NUCLEOTIDE SEQUENCE</scope>
    <source>
        <strain evidence="11">CCAP 1951/1</strain>
    </source>
</reference>
<dbReference type="PANTHER" id="PTHR43652">
    <property type="entry name" value="BASIC AMINO ACID ANTIPORTER YFCC-RELATED"/>
    <property type="match status" value="1"/>
</dbReference>
<evidence type="ECO:0000256" key="2">
    <source>
        <dbReference type="ARBA" id="ARBA00022448"/>
    </source>
</evidence>
<evidence type="ECO:0000256" key="8">
    <source>
        <dbReference type="SAM" id="Phobius"/>
    </source>
</evidence>
<accession>A0A7S1W748</accession>
<keyword evidence="9" id="KW-0732">Signal</keyword>
<evidence type="ECO:0000256" key="9">
    <source>
        <dbReference type="SAM" id="SignalP"/>
    </source>
</evidence>